<dbReference type="EMBL" id="KZ857415">
    <property type="protein sequence ID" value="RDX47882.1"/>
    <property type="molecule type" value="Genomic_DNA"/>
</dbReference>
<dbReference type="STRING" id="139420.A0A371D5V6"/>
<organism evidence="4 5">
    <name type="scientific">Lentinus brumalis</name>
    <dbReference type="NCBI Taxonomy" id="2498619"/>
    <lineage>
        <taxon>Eukaryota</taxon>
        <taxon>Fungi</taxon>
        <taxon>Dikarya</taxon>
        <taxon>Basidiomycota</taxon>
        <taxon>Agaricomycotina</taxon>
        <taxon>Agaricomycetes</taxon>
        <taxon>Polyporales</taxon>
        <taxon>Polyporaceae</taxon>
        <taxon>Lentinus</taxon>
    </lineage>
</organism>
<protein>
    <recommendedName>
        <fullName evidence="3">NmrA-like domain-containing protein</fullName>
    </recommendedName>
</protein>
<keyword evidence="1" id="KW-0521">NADP</keyword>
<evidence type="ECO:0000259" key="3">
    <source>
        <dbReference type="Pfam" id="PF05368"/>
    </source>
</evidence>
<sequence length="343" mass="38343">MYRMRDGQLRLASKRTRNMRHKRETHSLRYKDSCIAMSSNNNVTGTVAILGGTGDIGFHISRIFLTEYRKEFPVVRITTRDPSSPKAQQLANLGAKLYKTSDSFDDVLSGVEVVVNALPTFISEDAKKELLAAIVRAGPKVSFLSEFGDDWRQNDFEGYEHAEWGRKRVILANTQAALRGTQTKIISVYTGNFAGWFFLPALGIDIEKNVYSPLGPASLRIAVTHEDDIARSVARLAILSLDPATASTVPNHVRISGQNVSYEEIRDAVARVKGVPKGEIKSYDLDEYKKNLKANPSNFIMDFVRALIGEGKVDWSDSNANELVNPGQSLWKWKTVEDFLRSQ</sequence>
<dbReference type="PANTHER" id="PTHR47706">
    <property type="entry name" value="NMRA-LIKE FAMILY PROTEIN"/>
    <property type="match status" value="1"/>
</dbReference>
<dbReference type="PANTHER" id="PTHR47706:SF9">
    <property type="entry name" value="NMRA-LIKE DOMAIN-CONTAINING PROTEIN-RELATED"/>
    <property type="match status" value="1"/>
</dbReference>
<name>A0A371D5V6_9APHY</name>
<evidence type="ECO:0000256" key="1">
    <source>
        <dbReference type="ARBA" id="ARBA00022857"/>
    </source>
</evidence>
<dbReference type="InterPro" id="IPR051609">
    <property type="entry name" value="NmrA/Isoflavone_reductase-like"/>
</dbReference>
<reference evidence="4 5" key="1">
    <citation type="journal article" date="2018" name="Biotechnol. Biofuels">
        <title>Integrative visual omics of the white-rot fungus Polyporus brumalis exposes the biotechnological potential of its oxidative enzymes for delignifying raw plant biomass.</title>
        <authorList>
            <person name="Miyauchi S."/>
            <person name="Rancon A."/>
            <person name="Drula E."/>
            <person name="Hage H."/>
            <person name="Chaduli D."/>
            <person name="Favel A."/>
            <person name="Grisel S."/>
            <person name="Henrissat B."/>
            <person name="Herpoel-Gimbert I."/>
            <person name="Ruiz-Duenas F.J."/>
            <person name="Chevret D."/>
            <person name="Hainaut M."/>
            <person name="Lin J."/>
            <person name="Wang M."/>
            <person name="Pangilinan J."/>
            <person name="Lipzen A."/>
            <person name="Lesage-Meessen L."/>
            <person name="Navarro D."/>
            <person name="Riley R."/>
            <person name="Grigoriev I.V."/>
            <person name="Zhou S."/>
            <person name="Raouche S."/>
            <person name="Rosso M.N."/>
        </authorList>
    </citation>
    <scope>NUCLEOTIDE SEQUENCE [LARGE SCALE GENOMIC DNA]</scope>
    <source>
        <strain evidence="4 5">BRFM 1820</strain>
    </source>
</reference>
<accession>A0A371D5V6</accession>
<evidence type="ECO:0000313" key="4">
    <source>
        <dbReference type="EMBL" id="RDX47882.1"/>
    </source>
</evidence>
<dbReference type="InterPro" id="IPR008030">
    <property type="entry name" value="NmrA-like"/>
</dbReference>
<dbReference type="GO" id="GO:0016491">
    <property type="term" value="F:oxidoreductase activity"/>
    <property type="evidence" value="ECO:0007669"/>
    <property type="project" value="UniProtKB-KW"/>
</dbReference>
<dbReference type="SUPFAM" id="SSF51735">
    <property type="entry name" value="NAD(P)-binding Rossmann-fold domains"/>
    <property type="match status" value="1"/>
</dbReference>
<keyword evidence="2" id="KW-0560">Oxidoreductase</keyword>
<dbReference type="AlphaFoldDB" id="A0A371D5V6"/>
<dbReference type="Pfam" id="PF05368">
    <property type="entry name" value="NmrA"/>
    <property type="match status" value="1"/>
</dbReference>
<evidence type="ECO:0000256" key="2">
    <source>
        <dbReference type="ARBA" id="ARBA00023002"/>
    </source>
</evidence>
<dbReference type="OrthoDB" id="5283654at2759"/>
<dbReference type="InterPro" id="IPR036291">
    <property type="entry name" value="NAD(P)-bd_dom_sf"/>
</dbReference>
<keyword evidence="5" id="KW-1185">Reference proteome</keyword>
<proteinExistence type="predicted"/>
<dbReference type="Proteomes" id="UP000256964">
    <property type="component" value="Unassembled WGS sequence"/>
</dbReference>
<dbReference type="Gene3D" id="3.40.50.720">
    <property type="entry name" value="NAD(P)-binding Rossmann-like Domain"/>
    <property type="match status" value="1"/>
</dbReference>
<evidence type="ECO:0000313" key="5">
    <source>
        <dbReference type="Proteomes" id="UP000256964"/>
    </source>
</evidence>
<feature type="domain" description="NmrA-like" evidence="3">
    <location>
        <begin position="45"/>
        <end position="340"/>
    </location>
</feature>
<gene>
    <name evidence="4" type="ORF">OH76DRAFT_1405433</name>
</gene>